<organism evidence="2 3">
    <name type="scientific">Triparma strigata</name>
    <dbReference type="NCBI Taxonomy" id="1606541"/>
    <lineage>
        <taxon>Eukaryota</taxon>
        <taxon>Sar</taxon>
        <taxon>Stramenopiles</taxon>
        <taxon>Ochrophyta</taxon>
        <taxon>Bolidophyceae</taxon>
        <taxon>Parmales</taxon>
        <taxon>Triparmaceae</taxon>
        <taxon>Triparma</taxon>
    </lineage>
</organism>
<keyword evidence="3" id="KW-1185">Reference proteome</keyword>
<dbReference type="GO" id="GO:0015979">
    <property type="term" value="P:photosynthesis"/>
    <property type="evidence" value="ECO:0007669"/>
    <property type="project" value="InterPro"/>
</dbReference>
<evidence type="ECO:0000313" key="3">
    <source>
        <dbReference type="Proteomes" id="UP001165085"/>
    </source>
</evidence>
<gene>
    <name evidence="2" type="ORF">TrST_g12736</name>
</gene>
<dbReference type="EMBL" id="BRXY01000217">
    <property type="protein sequence ID" value="GMH78127.1"/>
    <property type="molecule type" value="Genomic_DNA"/>
</dbReference>
<dbReference type="InterPro" id="IPR016123">
    <property type="entry name" value="Mog1/PsbP_a/b/a-sand"/>
</dbReference>
<dbReference type="SUPFAM" id="SSF55724">
    <property type="entry name" value="Mog1p/PsbP-like"/>
    <property type="match status" value="1"/>
</dbReference>
<dbReference type="GO" id="GO:0019898">
    <property type="term" value="C:extrinsic component of membrane"/>
    <property type="evidence" value="ECO:0007669"/>
    <property type="project" value="InterPro"/>
</dbReference>
<comment type="caution">
    <text evidence="2">The sequence shown here is derived from an EMBL/GenBank/DDBJ whole genome shotgun (WGS) entry which is preliminary data.</text>
</comment>
<proteinExistence type="predicted"/>
<dbReference type="GO" id="GO:0005509">
    <property type="term" value="F:calcium ion binding"/>
    <property type="evidence" value="ECO:0007669"/>
    <property type="project" value="InterPro"/>
</dbReference>
<dbReference type="AlphaFoldDB" id="A0A9W7AZ46"/>
<dbReference type="Pfam" id="PF01789">
    <property type="entry name" value="PsbP"/>
    <property type="match status" value="1"/>
</dbReference>
<evidence type="ECO:0000313" key="2">
    <source>
        <dbReference type="EMBL" id="GMH78127.1"/>
    </source>
</evidence>
<dbReference type="OrthoDB" id="195529at2759"/>
<dbReference type="Proteomes" id="UP001165085">
    <property type="component" value="Unassembled WGS sequence"/>
</dbReference>
<evidence type="ECO:0000259" key="1">
    <source>
        <dbReference type="Pfam" id="PF01789"/>
    </source>
</evidence>
<name>A0A9W7AZ46_9STRA</name>
<dbReference type="InterPro" id="IPR002683">
    <property type="entry name" value="PsbP_C"/>
</dbReference>
<accession>A0A9W7AZ46</accession>
<feature type="domain" description="PsbP C-terminal" evidence="1">
    <location>
        <begin position="103"/>
        <end position="221"/>
    </location>
</feature>
<dbReference type="GO" id="GO:0009523">
    <property type="term" value="C:photosystem II"/>
    <property type="evidence" value="ECO:0007669"/>
    <property type="project" value="InterPro"/>
</dbReference>
<reference evidence="3" key="1">
    <citation type="journal article" date="2023" name="Commun. Biol.">
        <title>Genome analysis of Parmales, the sister group of diatoms, reveals the evolutionary specialization of diatoms from phago-mixotrophs to photoautotrophs.</title>
        <authorList>
            <person name="Ban H."/>
            <person name="Sato S."/>
            <person name="Yoshikawa S."/>
            <person name="Yamada K."/>
            <person name="Nakamura Y."/>
            <person name="Ichinomiya M."/>
            <person name="Sato N."/>
            <person name="Blanc-Mathieu R."/>
            <person name="Endo H."/>
            <person name="Kuwata A."/>
            <person name="Ogata H."/>
        </authorList>
    </citation>
    <scope>NUCLEOTIDE SEQUENCE [LARGE SCALE GENOMIC DNA]</scope>
    <source>
        <strain evidence="3">NIES 3701</strain>
    </source>
</reference>
<dbReference type="Gene3D" id="3.40.1000.10">
    <property type="entry name" value="Mog1/PsbP, alpha/beta/alpha sandwich"/>
    <property type="match status" value="1"/>
</dbReference>
<protein>
    <recommendedName>
        <fullName evidence="1">PsbP C-terminal domain-containing protein</fullName>
    </recommendedName>
</protein>
<sequence>MASLASSLGLQELFPDAEGYKIYKSPSRSAQPQMTRQGTFVRYSLLVPPQFVQDPAVMLARSQLSDPNREMKMSRASTSSLIPDVAWGPMGKIDPVTRKSSSDTNISVIKNVIGAPFSLSKTIGSDPLLAGQSVLTNLLCPPNSGREGTLIASSKKTVEGIEYYTIEYVISFSDAVAANKKLRAISVLAGVGDDTLLTYTAVGREGEFSTSLRRSAESFTVI</sequence>